<organism evidence="1 2">
    <name type="scientific">Mycolicibacterium frederiksbergense</name>
    <dbReference type="NCBI Taxonomy" id="117567"/>
    <lineage>
        <taxon>Bacteria</taxon>
        <taxon>Bacillati</taxon>
        <taxon>Actinomycetota</taxon>
        <taxon>Actinomycetes</taxon>
        <taxon>Mycobacteriales</taxon>
        <taxon>Mycobacteriaceae</taxon>
        <taxon>Mycolicibacterium</taxon>
    </lineage>
</organism>
<comment type="caution">
    <text evidence="1">The sequence shown here is derived from an EMBL/GenBank/DDBJ whole genome shotgun (WGS) entry which is preliminary data.</text>
</comment>
<dbReference type="Proteomes" id="UP001160130">
    <property type="component" value="Unassembled WGS sequence"/>
</dbReference>
<name>A0ABT6KV18_9MYCO</name>
<proteinExistence type="predicted"/>
<dbReference type="RefSeq" id="WP_280831240.1">
    <property type="nucleotide sequence ID" value="NZ_JARXVE010000002.1"/>
</dbReference>
<evidence type="ECO:0000313" key="1">
    <source>
        <dbReference type="EMBL" id="MDH6194558.1"/>
    </source>
</evidence>
<reference evidence="1 2" key="1">
    <citation type="submission" date="2023-04" db="EMBL/GenBank/DDBJ databases">
        <title>Forest soil microbial communities from Buena Vista Peninsula, Colon Province, Panama.</title>
        <authorList>
            <person name="Bouskill N."/>
        </authorList>
    </citation>
    <scope>NUCLEOTIDE SEQUENCE [LARGE SCALE GENOMIC DNA]</scope>
    <source>
        <strain evidence="1 2">AC80</strain>
    </source>
</reference>
<dbReference type="EMBL" id="JARXVE010000002">
    <property type="protein sequence ID" value="MDH6194558.1"/>
    <property type="molecule type" value="Genomic_DNA"/>
</dbReference>
<keyword evidence="2" id="KW-1185">Reference proteome</keyword>
<gene>
    <name evidence="1" type="ORF">M2272_001187</name>
</gene>
<sequence length="172" mass="18567">MSASKARASAAILAGVAMIGLNSAGPAGPAGATEQWGINGTFATSSNGEWAKVNERYEDQPSTRSTWTISTQCISPTECTGTVNSDEGWTAPIYTTNGLWYVKRAVPNWRFCADGTPVEGLKVIKIYPVGWDGRYDINATEYTGEDQTTGPSGSCGRNQWPAIRMPFYMRPI</sequence>
<protein>
    <recommendedName>
        <fullName evidence="3">Secreted protein</fullName>
    </recommendedName>
</protein>
<evidence type="ECO:0008006" key="3">
    <source>
        <dbReference type="Google" id="ProtNLM"/>
    </source>
</evidence>
<evidence type="ECO:0000313" key="2">
    <source>
        <dbReference type="Proteomes" id="UP001160130"/>
    </source>
</evidence>
<accession>A0ABT6KV18</accession>